<protein>
    <recommendedName>
        <fullName evidence="8">Polysaccharide chain length determinant N-terminal domain-containing protein</fullName>
    </recommendedName>
</protein>
<dbReference type="RefSeq" id="WP_107754363.1">
    <property type="nucleotide sequence ID" value="NZ_QBKF01000013.1"/>
</dbReference>
<dbReference type="Pfam" id="PF02706">
    <property type="entry name" value="Wzz"/>
    <property type="match status" value="1"/>
</dbReference>
<keyword evidence="5 7" id="KW-0472">Membrane</keyword>
<proteinExistence type="predicted"/>
<feature type="transmembrane region" description="Helical" evidence="7">
    <location>
        <begin position="410"/>
        <end position="433"/>
    </location>
</feature>
<keyword evidence="3 7" id="KW-0812">Transmembrane</keyword>
<evidence type="ECO:0000256" key="6">
    <source>
        <dbReference type="SAM" id="Coils"/>
    </source>
</evidence>
<dbReference type="InterPro" id="IPR050445">
    <property type="entry name" value="Bact_polysacc_biosynth/exp"/>
</dbReference>
<reference evidence="9 10" key="1">
    <citation type="journal article" date="2011" name="Syst. Appl. Microbiol.">
        <title>Defluviimonas denitrificans gen. nov., sp. nov., and Pararhodobacter aggregans gen. nov., sp. nov., non-phototrophic Rhodobacteraceae from the biofilter of a marine aquaculture.</title>
        <authorList>
            <person name="Foesel B.U."/>
            <person name="Drake H.L."/>
            <person name="Schramm A."/>
        </authorList>
    </citation>
    <scope>NUCLEOTIDE SEQUENCE [LARGE SCALE GENOMIC DNA]</scope>
    <source>
        <strain evidence="9 10">D1-19</strain>
    </source>
</reference>
<evidence type="ECO:0000256" key="7">
    <source>
        <dbReference type="SAM" id="Phobius"/>
    </source>
</evidence>
<evidence type="ECO:0000256" key="4">
    <source>
        <dbReference type="ARBA" id="ARBA00022989"/>
    </source>
</evidence>
<dbReference type="EMBL" id="QDDR01000014">
    <property type="protein sequence ID" value="PVE45488.1"/>
    <property type="molecule type" value="Genomic_DNA"/>
</dbReference>
<evidence type="ECO:0000256" key="1">
    <source>
        <dbReference type="ARBA" id="ARBA00004651"/>
    </source>
</evidence>
<accession>A0A2T7ULG6</accession>
<gene>
    <name evidence="9" type="ORF">DDE23_20925</name>
</gene>
<sequence length="434" mass="48325">MGPIQNLHEILSWLRRRWRLMALTTLLGALAGVILAVNTDRVFTASAVIQVINPVIVAASEDGTGAASTDVTRRVQVIEQQLMSRDALLDLAQRHRLFEGMPLNPSEQVALMRRAFTITSIAAAQQGFARDGSLSALVVSADADDPQTAADIANELANQLVQRSVDARQSNAQQALDFFRAEETRLETSIATLEDDIAEFRSQNEAFLSDSVALRRAERARLIDGLRDLQADLSARQSELDTLDQSSTRTVVQRQVATLRDSVEQLSQQEVEMRSRIAEIQDILTRSPGYEQQVLAMNRRMEQLQAQLTAAADRRREAELSARIEDDQQAERFELLERALVPEYPVSRSRKTVAAMGIVAGLMLGLMLAYGLEWMQPVMRTSARMERDLQLRPVISIPFTMSVRERRRRVMIWGLGGLVLIGLALASALQLGLI</sequence>
<evidence type="ECO:0000313" key="10">
    <source>
        <dbReference type="Proteomes" id="UP000244810"/>
    </source>
</evidence>
<dbReference type="OrthoDB" id="7642308at2"/>
<comment type="caution">
    <text evidence="9">The sequence shown here is derived from an EMBL/GenBank/DDBJ whole genome shotgun (WGS) entry which is preliminary data.</text>
</comment>
<dbReference type="InterPro" id="IPR003856">
    <property type="entry name" value="LPS_length_determ_N"/>
</dbReference>
<keyword evidence="2" id="KW-1003">Cell membrane</keyword>
<feature type="domain" description="Polysaccharide chain length determinant N-terminal" evidence="8">
    <location>
        <begin position="6"/>
        <end position="86"/>
    </location>
</feature>
<evidence type="ECO:0000256" key="2">
    <source>
        <dbReference type="ARBA" id="ARBA00022475"/>
    </source>
</evidence>
<keyword evidence="6" id="KW-0175">Coiled coil</keyword>
<comment type="subcellular location">
    <subcellularLocation>
        <location evidence="1">Cell membrane</location>
        <topology evidence="1">Multi-pass membrane protein</topology>
    </subcellularLocation>
</comment>
<dbReference type="GO" id="GO:0005886">
    <property type="term" value="C:plasma membrane"/>
    <property type="evidence" value="ECO:0007669"/>
    <property type="project" value="UniProtKB-SubCell"/>
</dbReference>
<dbReference type="Proteomes" id="UP000244810">
    <property type="component" value="Unassembled WGS sequence"/>
</dbReference>
<dbReference type="PANTHER" id="PTHR32309:SF13">
    <property type="entry name" value="FERRIC ENTEROBACTIN TRANSPORT PROTEIN FEPE"/>
    <property type="match status" value="1"/>
</dbReference>
<feature type="transmembrane region" description="Helical" evidence="7">
    <location>
        <begin position="353"/>
        <end position="372"/>
    </location>
</feature>
<name>A0A2T7ULG6_9RHOB</name>
<dbReference type="GO" id="GO:0004713">
    <property type="term" value="F:protein tyrosine kinase activity"/>
    <property type="evidence" value="ECO:0007669"/>
    <property type="project" value="TreeGrafter"/>
</dbReference>
<evidence type="ECO:0000259" key="8">
    <source>
        <dbReference type="Pfam" id="PF02706"/>
    </source>
</evidence>
<evidence type="ECO:0000256" key="3">
    <source>
        <dbReference type="ARBA" id="ARBA00022692"/>
    </source>
</evidence>
<dbReference type="AlphaFoldDB" id="A0A2T7ULG6"/>
<evidence type="ECO:0000313" key="9">
    <source>
        <dbReference type="EMBL" id="PVE45488.1"/>
    </source>
</evidence>
<organism evidence="9 10">
    <name type="scientific">Pararhodobacter aggregans</name>
    <dbReference type="NCBI Taxonomy" id="404875"/>
    <lineage>
        <taxon>Bacteria</taxon>
        <taxon>Pseudomonadati</taxon>
        <taxon>Pseudomonadota</taxon>
        <taxon>Alphaproteobacteria</taxon>
        <taxon>Rhodobacterales</taxon>
        <taxon>Paracoccaceae</taxon>
        <taxon>Pararhodobacter</taxon>
    </lineage>
</organism>
<feature type="coiled-coil region" evidence="6">
    <location>
        <begin position="183"/>
        <end position="321"/>
    </location>
</feature>
<dbReference type="PANTHER" id="PTHR32309">
    <property type="entry name" value="TYROSINE-PROTEIN KINASE"/>
    <property type="match status" value="1"/>
</dbReference>
<evidence type="ECO:0000256" key="5">
    <source>
        <dbReference type="ARBA" id="ARBA00023136"/>
    </source>
</evidence>
<keyword evidence="4 7" id="KW-1133">Transmembrane helix</keyword>
<keyword evidence="10" id="KW-1185">Reference proteome</keyword>